<dbReference type="Proteomes" id="UP000321580">
    <property type="component" value="Unassembled WGS sequence"/>
</dbReference>
<gene>
    <name evidence="2" type="ORF">FRY97_12955</name>
</gene>
<evidence type="ECO:0000256" key="1">
    <source>
        <dbReference type="SAM" id="Phobius"/>
    </source>
</evidence>
<dbReference type="EMBL" id="VOOR01000026">
    <property type="protein sequence ID" value="TXB62644.1"/>
    <property type="molecule type" value="Genomic_DNA"/>
</dbReference>
<dbReference type="AlphaFoldDB" id="A0A5C6RL16"/>
<dbReference type="OrthoDB" id="1451346at2"/>
<sequence>MSALDIIRPRFQQEVLCSAEQLIERFRTYLKSPPEGVDGVVLGDHVVLRIPVGEQHYWSPQLSLTFEQQEEQTLIRGLYGPRSSVWLMFVFLYSTLGAISLFVSITGFSQLSLGIAAPVLWVLPVAGVLALLLFFSAKAGERLGRAEMHRLRGCLLDILAEVPCREAIGKVL</sequence>
<accession>A0A5C6RL16</accession>
<feature type="transmembrane region" description="Helical" evidence="1">
    <location>
        <begin position="111"/>
        <end position="135"/>
    </location>
</feature>
<name>A0A5C6RL16_9BACT</name>
<keyword evidence="3" id="KW-1185">Reference proteome</keyword>
<keyword evidence="1" id="KW-0812">Transmembrane</keyword>
<keyword evidence="1" id="KW-1133">Transmembrane helix</keyword>
<comment type="caution">
    <text evidence="2">The sequence shown here is derived from an EMBL/GenBank/DDBJ whole genome shotgun (WGS) entry which is preliminary data.</text>
</comment>
<evidence type="ECO:0000313" key="3">
    <source>
        <dbReference type="Proteomes" id="UP000321580"/>
    </source>
</evidence>
<feature type="transmembrane region" description="Helical" evidence="1">
    <location>
        <begin position="85"/>
        <end position="105"/>
    </location>
</feature>
<reference evidence="2 3" key="1">
    <citation type="submission" date="2019-08" db="EMBL/GenBank/DDBJ databases">
        <title>Genome of Phaeodactylibacter luteus.</title>
        <authorList>
            <person name="Bowman J.P."/>
        </authorList>
    </citation>
    <scope>NUCLEOTIDE SEQUENCE [LARGE SCALE GENOMIC DNA]</scope>
    <source>
        <strain evidence="2 3">KCTC 42180</strain>
    </source>
</reference>
<keyword evidence="1" id="KW-0472">Membrane</keyword>
<organism evidence="2 3">
    <name type="scientific">Phaeodactylibacter luteus</name>
    <dbReference type="NCBI Taxonomy" id="1564516"/>
    <lineage>
        <taxon>Bacteria</taxon>
        <taxon>Pseudomonadati</taxon>
        <taxon>Bacteroidota</taxon>
        <taxon>Saprospiria</taxon>
        <taxon>Saprospirales</taxon>
        <taxon>Haliscomenobacteraceae</taxon>
        <taxon>Phaeodactylibacter</taxon>
    </lineage>
</organism>
<evidence type="ECO:0000313" key="2">
    <source>
        <dbReference type="EMBL" id="TXB62644.1"/>
    </source>
</evidence>
<dbReference type="RefSeq" id="WP_147167969.1">
    <property type="nucleotide sequence ID" value="NZ_VOOR01000026.1"/>
</dbReference>
<proteinExistence type="predicted"/>
<protein>
    <submittedName>
        <fullName evidence="2">Uncharacterized protein</fullName>
    </submittedName>
</protein>